<dbReference type="InterPro" id="IPR045528">
    <property type="entry name" value="DO-GTPase2"/>
</dbReference>
<evidence type="ECO:0000259" key="1">
    <source>
        <dbReference type="Pfam" id="PF19993"/>
    </source>
</evidence>
<proteinExistence type="predicted"/>
<name>A0A150STF0_SORCE</name>
<dbReference type="AlphaFoldDB" id="A0A150STF0"/>
<gene>
    <name evidence="2" type="ORF">BE18_44765</name>
</gene>
<evidence type="ECO:0000313" key="2">
    <source>
        <dbReference type="EMBL" id="KYF79630.1"/>
    </source>
</evidence>
<evidence type="ECO:0000313" key="3">
    <source>
        <dbReference type="Proteomes" id="UP000075515"/>
    </source>
</evidence>
<dbReference type="SUPFAM" id="SSF52540">
    <property type="entry name" value="P-loop containing nucleoside triphosphate hydrolases"/>
    <property type="match status" value="1"/>
</dbReference>
<dbReference type="EMBL" id="JEMC01003642">
    <property type="protein sequence ID" value="KYF79630.1"/>
    <property type="molecule type" value="Genomic_DNA"/>
</dbReference>
<dbReference type="Pfam" id="PF19993">
    <property type="entry name" value="DO-GTPase2"/>
    <property type="match status" value="1"/>
</dbReference>
<feature type="domain" description="Double-GTPase 2" evidence="1">
    <location>
        <begin position="94"/>
        <end position="280"/>
    </location>
</feature>
<dbReference type="Gene3D" id="3.40.50.300">
    <property type="entry name" value="P-loop containing nucleotide triphosphate hydrolases"/>
    <property type="match status" value="1"/>
</dbReference>
<protein>
    <recommendedName>
        <fullName evidence="1">Double-GTPase 2 domain-containing protein</fullName>
    </recommendedName>
</protein>
<accession>A0A150STF0</accession>
<organism evidence="2 3">
    <name type="scientific">Sorangium cellulosum</name>
    <name type="common">Polyangium cellulosum</name>
    <dbReference type="NCBI Taxonomy" id="56"/>
    <lineage>
        <taxon>Bacteria</taxon>
        <taxon>Pseudomonadati</taxon>
        <taxon>Myxococcota</taxon>
        <taxon>Polyangia</taxon>
        <taxon>Polyangiales</taxon>
        <taxon>Polyangiaceae</taxon>
        <taxon>Sorangium</taxon>
    </lineage>
</organism>
<sequence length="376" mass="41538">MMPLPLQPLRCMHPDCSLPEGGRCARAAEFADPLAECPELARVDAGTVTPPSPVLLKPAMPAVIGAEVEDAAPWKGRHLDFQEAEAIVQRSPARLISVLGPYDAGKTSLMASFFLQIANGQYGLFPYRFASSRTLYGFQDLVDRANRWSGKQGEQVVDHTPKEESRDPGRFLHLGLRPSDPTDDRHLDVLLTDVAGEWIEDWTRRVDDGARRRLAFMPRSDGFLVVVDASALLGTSGAKMDAAVGRLIRRIVASAGNRRGRGLALVFSKFDRIIDQIEPPEEKACQQRGAWGRLGKLTPAIWSALEHGCNAGFLTAPFAVSAFPKPLKQGQPAGVLAPFSYVMRWADRRERWPRLCIPIRDGGSQFEAMRRWDAES</sequence>
<dbReference type="InterPro" id="IPR027417">
    <property type="entry name" value="P-loop_NTPase"/>
</dbReference>
<dbReference type="Proteomes" id="UP000075515">
    <property type="component" value="Unassembled WGS sequence"/>
</dbReference>
<comment type="caution">
    <text evidence="2">The sequence shown here is derived from an EMBL/GenBank/DDBJ whole genome shotgun (WGS) entry which is preliminary data.</text>
</comment>
<reference evidence="2 3" key="1">
    <citation type="submission" date="2014-02" db="EMBL/GenBank/DDBJ databases">
        <title>The small core and large imbalanced accessory genome model reveals a collaborative survival strategy of Sorangium cellulosum strains in nature.</title>
        <authorList>
            <person name="Han K."/>
            <person name="Peng R."/>
            <person name="Blom J."/>
            <person name="Li Y.-Z."/>
        </authorList>
    </citation>
    <scope>NUCLEOTIDE SEQUENCE [LARGE SCALE GENOMIC DNA]</scope>
    <source>
        <strain evidence="2 3">So0149</strain>
    </source>
</reference>